<feature type="region of interest" description="Disordered" evidence="5">
    <location>
        <begin position="40"/>
        <end position="101"/>
    </location>
</feature>
<name>A0AAD4JRY8_9MUSC</name>
<gene>
    <name evidence="7" type="ORF">KR093_000395</name>
</gene>
<feature type="transmembrane region" description="Helical" evidence="6">
    <location>
        <begin position="273"/>
        <end position="290"/>
    </location>
</feature>
<evidence type="ECO:0000256" key="6">
    <source>
        <dbReference type="SAM" id="Phobius"/>
    </source>
</evidence>
<dbReference type="PANTHER" id="PTHR23291:SF112">
    <property type="entry name" value="GROWTH HORMONE-INDUCIBLE TRANSMEMBRANE PROTEIN"/>
    <property type="match status" value="1"/>
</dbReference>
<sequence length="370" mass="39644">MLVARLAQLLPARSACWLHRLPKHTSGLWRSTLLAQRGRASLAMPKRPAPPSSPSPSAPRRPSGQRNYTEDSRESRNRSHLEQRTRSPTMKERLMGPPSENAYSMGKGAAAGAALMGLLALCYYGMGLSDQPSLYDRSVMWPQYVKTRIQATYAYFGASCALTASSAAAVFQSEALLSLIMRSGWLATLVTLGLVMGTGALTQAIEYEPGFGLKQMAWALHCAVLGGVIAPMCFMGGPVLVRALLYTGGIVGALSLVAACAPSEKFLNIGGPLAIGLGVVFASSLASMWLPPTTAIGAGLASVSLYGGLILFSGFLLYDTQRVVKAAEMHPEHTSHRFDPINHAMAIYMDAVNIFIRIAIILSSSDQRRK</sequence>
<protein>
    <recommendedName>
        <fullName evidence="9">Growth hormone-inducible transmembrane protein</fullName>
    </recommendedName>
</protein>
<feature type="transmembrane region" description="Helical" evidence="6">
    <location>
        <begin position="296"/>
        <end position="318"/>
    </location>
</feature>
<proteinExistence type="predicted"/>
<reference evidence="7" key="1">
    <citation type="journal article" date="2021" name="Mol. Ecol. Resour.">
        <title>Phylogenomic analyses of the genus Drosophila reveals genomic signals of climate adaptation.</title>
        <authorList>
            <person name="Li F."/>
            <person name="Rane R.V."/>
            <person name="Luria V."/>
            <person name="Xiong Z."/>
            <person name="Chen J."/>
            <person name="Li Z."/>
            <person name="Catullo R.A."/>
            <person name="Griffin P.C."/>
            <person name="Schiffer M."/>
            <person name="Pearce S."/>
            <person name="Lee S.F."/>
            <person name="McElroy K."/>
            <person name="Stocker A."/>
            <person name="Shirriffs J."/>
            <person name="Cockerell F."/>
            <person name="Coppin C."/>
            <person name="Sgro C.M."/>
            <person name="Karger A."/>
            <person name="Cain J.W."/>
            <person name="Weber J.A."/>
            <person name="Santpere G."/>
            <person name="Kirschner M.W."/>
            <person name="Hoffmann A.A."/>
            <person name="Oakeshott J.G."/>
            <person name="Zhang G."/>
        </authorList>
    </citation>
    <scope>NUCLEOTIDE SEQUENCE</scope>
    <source>
        <strain evidence="7">BGI-SZ-2011g</strain>
    </source>
</reference>
<feature type="transmembrane region" description="Helical" evidence="6">
    <location>
        <begin position="108"/>
        <end position="128"/>
    </location>
</feature>
<evidence type="ECO:0000313" key="7">
    <source>
        <dbReference type="EMBL" id="KAH8358454.1"/>
    </source>
</evidence>
<comment type="caution">
    <text evidence="7">The sequence shown here is derived from an EMBL/GenBank/DDBJ whole genome shotgun (WGS) entry which is preliminary data.</text>
</comment>
<dbReference type="AlphaFoldDB" id="A0AAD4JRY8"/>
<keyword evidence="4 6" id="KW-0472">Membrane</keyword>
<dbReference type="Proteomes" id="UP001200034">
    <property type="component" value="Unassembled WGS sequence"/>
</dbReference>
<feature type="compositionally biased region" description="Pro residues" evidence="5">
    <location>
        <begin position="47"/>
        <end position="59"/>
    </location>
</feature>
<keyword evidence="3 6" id="KW-1133">Transmembrane helix</keyword>
<evidence type="ECO:0000313" key="8">
    <source>
        <dbReference type="Proteomes" id="UP001200034"/>
    </source>
</evidence>
<feature type="transmembrane region" description="Helical" evidence="6">
    <location>
        <begin position="149"/>
        <end position="171"/>
    </location>
</feature>
<evidence type="ECO:0000256" key="2">
    <source>
        <dbReference type="ARBA" id="ARBA00022692"/>
    </source>
</evidence>
<evidence type="ECO:0000256" key="1">
    <source>
        <dbReference type="ARBA" id="ARBA00004141"/>
    </source>
</evidence>
<feature type="compositionally biased region" description="Basic and acidic residues" evidence="5">
    <location>
        <begin position="68"/>
        <end position="94"/>
    </location>
</feature>
<accession>A0AAD4JRY8</accession>
<comment type="subcellular location">
    <subcellularLocation>
        <location evidence="1">Membrane</location>
        <topology evidence="1">Multi-pass membrane protein</topology>
    </subcellularLocation>
</comment>
<dbReference type="InterPro" id="IPR035871">
    <property type="entry name" value="GHITM"/>
</dbReference>
<evidence type="ECO:0008006" key="9">
    <source>
        <dbReference type="Google" id="ProtNLM"/>
    </source>
</evidence>
<dbReference type="EMBL" id="JAJJHW010003409">
    <property type="protein sequence ID" value="KAH8358454.1"/>
    <property type="molecule type" value="Genomic_DNA"/>
</dbReference>
<dbReference type="PANTHER" id="PTHR23291">
    <property type="entry name" value="BAX INHIBITOR-RELATED"/>
    <property type="match status" value="1"/>
</dbReference>
<feature type="transmembrane region" description="Helical" evidence="6">
    <location>
        <begin position="243"/>
        <end position="261"/>
    </location>
</feature>
<evidence type="ECO:0000256" key="5">
    <source>
        <dbReference type="SAM" id="MobiDB-lite"/>
    </source>
</evidence>
<organism evidence="7 8">
    <name type="scientific">Drosophila rubida</name>
    <dbReference type="NCBI Taxonomy" id="30044"/>
    <lineage>
        <taxon>Eukaryota</taxon>
        <taxon>Metazoa</taxon>
        <taxon>Ecdysozoa</taxon>
        <taxon>Arthropoda</taxon>
        <taxon>Hexapoda</taxon>
        <taxon>Insecta</taxon>
        <taxon>Pterygota</taxon>
        <taxon>Neoptera</taxon>
        <taxon>Endopterygota</taxon>
        <taxon>Diptera</taxon>
        <taxon>Brachycera</taxon>
        <taxon>Muscomorpha</taxon>
        <taxon>Ephydroidea</taxon>
        <taxon>Drosophilidae</taxon>
        <taxon>Drosophila</taxon>
    </lineage>
</organism>
<dbReference type="Pfam" id="PF01027">
    <property type="entry name" value="Bax1-I"/>
    <property type="match status" value="1"/>
</dbReference>
<feature type="transmembrane region" description="Helical" evidence="6">
    <location>
        <begin position="183"/>
        <end position="205"/>
    </location>
</feature>
<evidence type="ECO:0000256" key="3">
    <source>
        <dbReference type="ARBA" id="ARBA00022989"/>
    </source>
</evidence>
<keyword evidence="8" id="KW-1185">Reference proteome</keyword>
<evidence type="ECO:0000256" key="4">
    <source>
        <dbReference type="ARBA" id="ARBA00023136"/>
    </source>
</evidence>
<dbReference type="GO" id="GO:0005743">
    <property type="term" value="C:mitochondrial inner membrane"/>
    <property type="evidence" value="ECO:0007669"/>
    <property type="project" value="TreeGrafter"/>
</dbReference>
<keyword evidence="2 6" id="KW-0812">Transmembrane</keyword>
<dbReference type="InterPro" id="IPR006214">
    <property type="entry name" value="Bax_inhibitor_1-related"/>
</dbReference>
<dbReference type="CDD" id="cd10431">
    <property type="entry name" value="GHITM"/>
    <property type="match status" value="1"/>
</dbReference>